<comment type="cofactor">
    <cofactor evidence="1">
        <name>Mn(2+)</name>
        <dbReference type="ChEBI" id="CHEBI:29035"/>
    </cofactor>
</comment>
<dbReference type="GO" id="GO:0046872">
    <property type="term" value="F:metal ion binding"/>
    <property type="evidence" value="ECO:0007669"/>
    <property type="project" value="UniProtKB-KW"/>
</dbReference>
<protein>
    <recommendedName>
        <fullName evidence="27">Bone morphogenetic protein receptor type-2</fullName>
        <ecNumber evidence="5">2.7.11.30</ecNumber>
    </recommendedName>
    <alternativeName>
        <fullName evidence="28">Bone morphogenetic protein receptor type II</fullName>
    </alternativeName>
</protein>
<dbReference type="EC" id="2.7.11.30" evidence="5"/>
<evidence type="ECO:0000256" key="13">
    <source>
        <dbReference type="ARBA" id="ARBA00022741"/>
    </source>
</evidence>
<feature type="signal peptide" evidence="32">
    <location>
        <begin position="1"/>
        <end position="26"/>
    </location>
</feature>
<evidence type="ECO:0000256" key="2">
    <source>
        <dbReference type="ARBA" id="ARBA00001946"/>
    </source>
</evidence>
<feature type="compositionally biased region" description="Basic and acidic residues" evidence="30">
    <location>
        <begin position="853"/>
        <end position="885"/>
    </location>
</feature>
<keyword evidence="7" id="KW-0723">Serine/threonine-protein kinase</keyword>
<dbReference type="OrthoDB" id="669224at2759"/>
<dbReference type="KEGG" id="dord:105985161"/>
<dbReference type="FunCoup" id="A0A1S3F4A4">
    <property type="interactions" value="1627"/>
</dbReference>
<dbReference type="SUPFAM" id="SSF56112">
    <property type="entry name" value="Protein kinase-like (PK-like)"/>
    <property type="match status" value="1"/>
</dbReference>
<dbReference type="GO" id="GO:0030509">
    <property type="term" value="P:BMP signaling pathway"/>
    <property type="evidence" value="ECO:0007669"/>
    <property type="project" value="UniProtKB-ARBA"/>
</dbReference>
<feature type="binding site" evidence="29">
    <location>
        <position position="230"/>
    </location>
    <ligand>
        <name>ATP</name>
        <dbReference type="ChEBI" id="CHEBI:30616"/>
    </ligand>
</feature>
<dbReference type="Gene3D" id="2.10.60.10">
    <property type="entry name" value="CD59"/>
    <property type="match status" value="1"/>
</dbReference>
<evidence type="ECO:0000259" key="33">
    <source>
        <dbReference type="PROSITE" id="PS50011"/>
    </source>
</evidence>
<comment type="catalytic activity">
    <reaction evidence="23">
        <text>L-seryl-[receptor-protein] + ATP = O-phospho-L-seryl-[receptor-protein] + ADP + H(+)</text>
        <dbReference type="Rhea" id="RHEA:18673"/>
        <dbReference type="Rhea" id="RHEA-COMP:11022"/>
        <dbReference type="Rhea" id="RHEA-COMP:11023"/>
        <dbReference type="ChEBI" id="CHEBI:15378"/>
        <dbReference type="ChEBI" id="CHEBI:29999"/>
        <dbReference type="ChEBI" id="CHEBI:30616"/>
        <dbReference type="ChEBI" id="CHEBI:83421"/>
        <dbReference type="ChEBI" id="CHEBI:456216"/>
        <dbReference type="EC" id="2.7.11.30"/>
    </reaction>
</comment>
<evidence type="ECO:0000256" key="22">
    <source>
        <dbReference type="ARBA" id="ARBA00023211"/>
    </source>
</evidence>
<dbReference type="CTD" id="659"/>
<feature type="chain" id="PRO_5010244499" description="Bone morphogenetic protein receptor type-2" evidence="32">
    <location>
        <begin position="27"/>
        <end position="946"/>
    </location>
</feature>
<dbReference type="GO" id="GO:0005024">
    <property type="term" value="F:transforming growth factor beta receptor activity"/>
    <property type="evidence" value="ECO:0007669"/>
    <property type="project" value="TreeGrafter"/>
</dbReference>
<dbReference type="GO" id="GO:0005886">
    <property type="term" value="C:plasma membrane"/>
    <property type="evidence" value="ECO:0007669"/>
    <property type="project" value="UniProtKB-SubCell"/>
</dbReference>
<keyword evidence="22" id="KW-0464">Manganese</keyword>
<name>A0A1S3F4A4_DIPOR</name>
<dbReference type="GO" id="GO:2000026">
    <property type="term" value="P:regulation of multicellular organismal development"/>
    <property type="evidence" value="ECO:0007669"/>
    <property type="project" value="UniProtKB-ARBA"/>
</dbReference>
<comment type="cofactor">
    <cofactor evidence="2">
        <name>Mg(2+)</name>
        <dbReference type="ChEBI" id="CHEBI:18420"/>
    </cofactor>
</comment>
<keyword evidence="10 31" id="KW-0812">Transmembrane</keyword>
<dbReference type="InterPro" id="IPR011009">
    <property type="entry name" value="Kinase-like_dom_sf"/>
</dbReference>
<feature type="domain" description="Protein kinase" evidence="33">
    <location>
        <begin position="203"/>
        <end position="472"/>
    </location>
</feature>
<dbReference type="GO" id="GO:0009888">
    <property type="term" value="P:tissue development"/>
    <property type="evidence" value="ECO:0007669"/>
    <property type="project" value="UniProtKB-ARBA"/>
</dbReference>
<dbReference type="GO" id="GO:0030324">
    <property type="term" value="P:lung development"/>
    <property type="evidence" value="ECO:0007669"/>
    <property type="project" value="UniProtKB-ARBA"/>
</dbReference>
<evidence type="ECO:0000256" key="5">
    <source>
        <dbReference type="ARBA" id="ARBA00012401"/>
    </source>
</evidence>
<comment type="similarity">
    <text evidence="4">Belongs to the protein kinase superfamily. TKL Ser/Thr protein kinase family. TGFB receptor subfamily.</text>
</comment>
<keyword evidence="34" id="KW-1185">Reference proteome</keyword>
<dbReference type="SUPFAM" id="SSF57302">
    <property type="entry name" value="Snake toxin-like"/>
    <property type="match status" value="1"/>
</dbReference>
<evidence type="ECO:0000256" key="9">
    <source>
        <dbReference type="ARBA" id="ARBA00022679"/>
    </source>
</evidence>
<dbReference type="Gene3D" id="1.10.510.10">
    <property type="entry name" value="Transferase(Phosphotransferase) domain 1"/>
    <property type="match status" value="1"/>
</dbReference>
<evidence type="ECO:0000256" key="32">
    <source>
        <dbReference type="SAM" id="SignalP"/>
    </source>
</evidence>
<evidence type="ECO:0000256" key="4">
    <source>
        <dbReference type="ARBA" id="ARBA00009605"/>
    </source>
</evidence>
<dbReference type="PROSITE" id="PS50011">
    <property type="entry name" value="PROTEIN_KINASE_DOM"/>
    <property type="match status" value="1"/>
</dbReference>
<keyword evidence="17 31" id="KW-1133">Transmembrane helix</keyword>
<keyword evidence="18 31" id="KW-0472">Membrane</keyword>
<evidence type="ECO:0000256" key="30">
    <source>
        <dbReference type="SAM" id="MobiDB-lite"/>
    </source>
</evidence>
<keyword evidence="12 32" id="KW-0732">Signal</keyword>
<feature type="region of interest" description="Disordered" evidence="30">
    <location>
        <begin position="840"/>
        <end position="946"/>
    </location>
</feature>
<dbReference type="InterPro" id="IPR000333">
    <property type="entry name" value="TGFB_receptor"/>
</dbReference>
<evidence type="ECO:0000256" key="25">
    <source>
        <dbReference type="ARBA" id="ARBA00057734"/>
    </source>
</evidence>
<dbReference type="InterPro" id="IPR000472">
    <property type="entry name" value="Activin_recp"/>
</dbReference>
<reference evidence="35" key="1">
    <citation type="submission" date="2025-08" db="UniProtKB">
        <authorList>
            <consortium name="RefSeq"/>
        </authorList>
    </citation>
    <scope>IDENTIFICATION</scope>
    <source>
        <tissue evidence="35">Kidney</tissue>
    </source>
</reference>
<evidence type="ECO:0000256" key="6">
    <source>
        <dbReference type="ARBA" id="ARBA00022475"/>
    </source>
</evidence>
<evidence type="ECO:0000256" key="8">
    <source>
        <dbReference type="ARBA" id="ARBA00022553"/>
    </source>
</evidence>
<dbReference type="PROSITE" id="PS00107">
    <property type="entry name" value="PROTEIN_KINASE_ATP"/>
    <property type="match status" value="1"/>
</dbReference>
<feature type="region of interest" description="Disordered" evidence="30">
    <location>
        <begin position="736"/>
        <end position="766"/>
    </location>
</feature>
<dbReference type="InterPro" id="IPR000719">
    <property type="entry name" value="Prot_kinase_dom"/>
</dbReference>
<evidence type="ECO:0000256" key="16">
    <source>
        <dbReference type="ARBA" id="ARBA00022842"/>
    </source>
</evidence>
<dbReference type="GO" id="GO:0005524">
    <property type="term" value="F:ATP binding"/>
    <property type="evidence" value="ECO:0007669"/>
    <property type="project" value="UniProtKB-UniRule"/>
</dbReference>
<evidence type="ECO:0000256" key="15">
    <source>
        <dbReference type="ARBA" id="ARBA00022840"/>
    </source>
</evidence>
<dbReference type="GO" id="GO:0045778">
    <property type="term" value="P:positive regulation of ossification"/>
    <property type="evidence" value="ECO:0007669"/>
    <property type="project" value="UniProtKB-ARBA"/>
</dbReference>
<keyword evidence="9" id="KW-0808">Transferase</keyword>
<dbReference type="GO" id="GO:0001558">
    <property type="term" value="P:regulation of cell growth"/>
    <property type="evidence" value="ECO:0007669"/>
    <property type="project" value="UniProtKB-ARBA"/>
</dbReference>
<dbReference type="Gene3D" id="3.30.200.20">
    <property type="entry name" value="Phosphorylase Kinase, domain 1"/>
    <property type="match status" value="1"/>
</dbReference>
<comment type="catalytic activity">
    <reaction evidence="24">
        <text>L-threonyl-[receptor-protein] + ATP = O-phospho-L-threonyl-[receptor-protein] + ADP + H(+)</text>
        <dbReference type="Rhea" id="RHEA:44880"/>
        <dbReference type="Rhea" id="RHEA-COMP:11024"/>
        <dbReference type="Rhea" id="RHEA-COMP:11025"/>
        <dbReference type="ChEBI" id="CHEBI:15378"/>
        <dbReference type="ChEBI" id="CHEBI:30013"/>
        <dbReference type="ChEBI" id="CHEBI:30616"/>
        <dbReference type="ChEBI" id="CHEBI:61977"/>
        <dbReference type="ChEBI" id="CHEBI:456216"/>
        <dbReference type="EC" id="2.7.11.30"/>
    </reaction>
</comment>
<dbReference type="RefSeq" id="XP_012871065.1">
    <property type="nucleotide sequence ID" value="XM_013015611.1"/>
</dbReference>
<evidence type="ECO:0000256" key="28">
    <source>
        <dbReference type="ARBA" id="ARBA00077874"/>
    </source>
</evidence>
<evidence type="ECO:0000256" key="21">
    <source>
        <dbReference type="ARBA" id="ARBA00023180"/>
    </source>
</evidence>
<dbReference type="GO" id="GO:0043235">
    <property type="term" value="C:receptor complex"/>
    <property type="evidence" value="ECO:0007669"/>
    <property type="project" value="TreeGrafter"/>
</dbReference>
<dbReference type="Pfam" id="PF01064">
    <property type="entry name" value="Activin_recp"/>
    <property type="match status" value="1"/>
</dbReference>
<dbReference type="GeneID" id="105985161"/>
<feature type="region of interest" description="Disordered" evidence="30">
    <location>
        <begin position="509"/>
        <end position="529"/>
    </location>
</feature>
<keyword evidence="8" id="KW-0597">Phosphoprotein</keyword>
<keyword evidence="20 35" id="KW-0675">Receptor</keyword>
<keyword evidence="15 29" id="KW-0067">ATP-binding</keyword>
<feature type="transmembrane region" description="Helical" evidence="31">
    <location>
        <begin position="151"/>
        <end position="172"/>
    </location>
</feature>
<organism evidence="34 35">
    <name type="scientific">Dipodomys ordii</name>
    <name type="common">Ord's kangaroo rat</name>
    <dbReference type="NCBI Taxonomy" id="10020"/>
    <lineage>
        <taxon>Eukaryota</taxon>
        <taxon>Metazoa</taxon>
        <taxon>Chordata</taxon>
        <taxon>Craniata</taxon>
        <taxon>Vertebrata</taxon>
        <taxon>Euteleostomi</taxon>
        <taxon>Mammalia</taxon>
        <taxon>Eutheria</taxon>
        <taxon>Euarchontoglires</taxon>
        <taxon>Glires</taxon>
        <taxon>Rodentia</taxon>
        <taxon>Castorimorpha</taxon>
        <taxon>Heteromyidae</taxon>
        <taxon>Dipodomyinae</taxon>
        <taxon>Dipodomys</taxon>
    </lineage>
</organism>
<dbReference type="InterPro" id="IPR045860">
    <property type="entry name" value="Snake_toxin-like_sf"/>
</dbReference>
<feature type="compositionally biased region" description="Polar residues" evidence="30">
    <location>
        <begin position="926"/>
        <end position="946"/>
    </location>
</feature>
<evidence type="ECO:0000256" key="7">
    <source>
        <dbReference type="ARBA" id="ARBA00022527"/>
    </source>
</evidence>
<dbReference type="GO" id="GO:0040017">
    <property type="term" value="P:positive regulation of locomotion"/>
    <property type="evidence" value="ECO:0007669"/>
    <property type="project" value="UniProtKB-ARBA"/>
</dbReference>
<proteinExistence type="inferred from homology"/>
<dbReference type="FunFam" id="2.10.60.10:FF:000006">
    <property type="entry name" value="Receptor protein serine/threonine kinase"/>
    <property type="match status" value="1"/>
</dbReference>
<dbReference type="GO" id="GO:0036122">
    <property type="term" value="F:BMP binding"/>
    <property type="evidence" value="ECO:0007669"/>
    <property type="project" value="UniProtKB-ARBA"/>
</dbReference>
<gene>
    <name evidence="35" type="primary">Bmpr2</name>
</gene>
<dbReference type="GO" id="GO:0001649">
    <property type="term" value="P:osteoblast differentiation"/>
    <property type="evidence" value="ECO:0007669"/>
    <property type="project" value="UniProtKB-ARBA"/>
</dbReference>
<accession>A0A1S3F4A4</accession>
<evidence type="ECO:0000256" key="19">
    <source>
        <dbReference type="ARBA" id="ARBA00023157"/>
    </source>
</evidence>
<comment type="subunit">
    <text evidence="26">Interacts with GDF5. Interacts with BMP4. Interacts with SCUBE3. Interacts with TSC22D1/TSC-22. Interacts with activin A/INHBA.</text>
</comment>
<dbReference type="PANTHER" id="PTHR23255:SF63">
    <property type="entry name" value="BONE MORPHOGENETIC PROTEIN RECEPTOR TYPE-2"/>
    <property type="match status" value="1"/>
</dbReference>
<evidence type="ECO:0000256" key="14">
    <source>
        <dbReference type="ARBA" id="ARBA00022777"/>
    </source>
</evidence>
<evidence type="ECO:0000256" key="23">
    <source>
        <dbReference type="ARBA" id="ARBA00047681"/>
    </source>
</evidence>
<dbReference type="FunFam" id="3.30.200.20:FF:000174">
    <property type="entry name" value="Receptor protein serine/threonine kinase"/>
    <property type="match status" value="1"/>
</dbReference>
<feature type="region of interest" description="Disordered" evidence="30">
    <location>
        <begin position="582"/>
        <end position="615"/>
    </location>
</feature>
<dbReference type="GO" id="GO:0001568">
    <property type="term" value="P:blood vessel development"/>
    <property type="evidence" value="ECO:0007669"/>
    <property type="project" value="TreeGrafter"/>
</dbReference>
<feature type="compositionally biased region" description="Polar residues" evidence="30">
    <location>
        <begin position="840"/>
        <end position="852"/>
    </location>
</feature>
<evidence type="ECO:0000256" key="18">
    <source>
        <dbReference type="ARBA" id="ARBA00023136"/>
    </source>
</evidence>
<dbReference type="AlphaFoldDB" id="A0A1S3F4A4"/>
<keyword evidence="13 29" id="KW-0547">Nucleotide-binding</keyword>
<dbReference type="Proteomes" id="UP000081671">
    <property type="component" value="Unplaced"/>
</dbReference>
<dbReference type="FunFam" id="1.10.510.10:FF:000180">
    <property type="entry name" value="Receptor protein serine/threonine kinase"/>
    <property type="match status" value="1"/>
</dbReference>
<dbReference type="GO" id="GO:0030054">
    <property type="term" value="C:cell junction"/>
    <property type="evidence" value="ECO:0007669"/>
    <property type="project" value="UniProtKB-ARBA"/>
</dbReference>
<sequence length="946" mass="104241">MTSSLQRPWPVPWLLWAVLMVSAVTASQNQERLCAFKDPYQQDLGIGESRISHENGTILCSKGSTCYGLWEKSKGDINLVKQGCWSHIGDPQECHYEECVVTTTPPSIQNGTYRFCCCSTDLCNVNFTENFPPPDTTPLSPPHSFNRDETIIIALASVSVLAVLVVALCFGYRMLTGDRKQGLHSMNMMEAAASEPSLDLDNLKLLELIGRGRYGAVYKGSLDERPVAVKVFSFANRQNFINEKNIYRVPLMEHDNIARFIVGDERVTADGRMEYLLVMEYYPNGSLCKYLSLHTSDWVSSCRLAHSVTRGLAYLHTELPRGDHYKPAISHRDLNSRNVLVKNDGTCVISDFGLSMRLTGNRLVRPGEEDNAAISEVGTIRYMAPEVLEGAVNLRDCESALKQVDMYALGLIYWEIFMRCTDLFPGESVPEYQMAFQTEVGNHPTFEDMQVLVSREKQRPKFPEAWKENSLVPSSEVSQCAISRSGAGTLGASALVFCRQPTVALGSLAAPARPGQPRNLSHNRRVPKIGPYPDYSSSSYIEDSIHHTDSIVKNISTEHSVSTTPLTIGEKNRNSINYERQQAQARIPSPETSVTSLSTNTTTTNTTGLTPSTGMTTISELPYPDETNLHATNVAQSIGPTPVCLQLTEEDLETNKLDPKEVDKNLKESSDENLMEHSLKQFSGPDPLSSTSSSLLYPLIKLAVEVTGQQDFTQVANGQACLIPDVPSVQIYPLPKQQNLPKRPTSLPLNTKNSTKEPRLKFGSKHKSNLKQIETGVAKMNTINAAEPHVVTVTMNGVAGRNHSANSHAATTQYVNGAVPSGQTANIVAHRAQEMLQNQFTGEDTRLNINSSPDEHEPLLRREQQASHDEGVLDRLVDRRERPLEGGRTNSNNNNSNPCSEQGVLTQSVSSTVADPGPSKPRRAQRPNSLDLSATNVLDGSSLQSK</sequence>
<keyword evidence="21" id="KW-0325">Glycoprotein</keyword>
<dbReference type="Pfam" id="PF00069">
    <property type="entry name" value="Pkinase"/>
    <property type="match status" value="1"/>
</dbReference>
<keyword evidence="16" id="KW-0460">Magnesium</keyword>
<comment type="subcellular location">
    <subcellularLocation>
        <location evidence="3">Cell membrane</location>
        <topology evidence="3">Single-pass type I membrane protein</topology>
    </subcellularLocation>
</comment>
<dbReference type="STRING" id="10020.ENSDORP00000008650"/>
<feature type="compositionally biased region" description="Low complexity" evidence="30">
    <location>
        <begin position="592"/>
        <end position="615"/>
    </location>
</feature>
<dbReference type="GO" id="GO:0045597">
    <property type="term" value="P:positive regulation of cell differentiation"/>
    <property type="evidence" value="ECO:0007669"/>
    <property type="project" value="UniProtKB-ARBA"/>
</dbReference>
<evidence type="ECO:0000256" key="3">
    <source>
        <dbReference type="ARBA" id="ARBA00004251"/>
    </source>
</evidence>
<evidence type="ECO:0000256" key="1">
    <source>
        <dbReference type="ARBA" id="ARBA00001936"/>
    </source>
</evidence>
<evidence type="ECO:0000256" key="20">
    <source>
        <dbReference type="ARBA" id="ARBA00023170"/>
    </source>
</evidence>
<evidence type="ECO:0000256" key="17">
    <source>
        <dbReference type="ARBA" id="ARBA00022989"/>
    </source>
</evidence>
<keyword evidence="14" id="KW-0418">Kinase</keyword>
<evidence type="ECO:0000256" key="24">
    <source>
        <dbReference type="ARBA" id="ARBA00048773"/>
    </source>
</evidence>
<evidence type="ECO:0000256" key="27">
    <source>
        <dbReference type="ARBA" id="ARBA00073640"/>
    </source>
</evidence>
<evidence type="ECO:0000256" key="26">
    <source>
        <dbReference type="ARBA" id="ARBA00063997"/>
    </source>
</evidence>
<evidence type="ECO:0000313" key="34">
    <source>
        <dbReference type="Proteomes" id="UP000081671"/>
    </source>
</evidence>
<evidence type="ECO:0000256" key="11">
    <source>
        <dbReference type="ARBA" id="ARBA00022723"/>
    </source>
</evidence>
<evidence type="ECO:0000256" key="29">
    <source>
        <dbReference type="PROSITE-ProRule" id="PRU10141"/>
    </source>
</evidence>
<feature type="compositionally biased region" description="Polar residues" evidence="30">
    <location>
        <begin position="898"/>
        <end position="913"/>
    </location>
</feature>
<dbReference type="PANTHER" id="PTHR23255">
    <property type="entry name" value="TRANSFORMING GROWTH FACTOR-BETA RECEPTOR TYPE I AND II"/>
    <property type="match status" value="1"/>
</dbReference>
<dbReference type="GO" id="GO:0043226">
    <property type="term" value="C:organelle"/>
    <property type="evidence" value="ECO:0007669"/>
    <property type="project" value="UniProtKB-ARBA"/>
</dbReference>
<evidence type="ECO:0000256" key="12">
    <source>
        <dbReference type="ARBA" id="ARBA00022729"/>
    </source>
</evidence>
<evidence type="ECO:0000256" key="31">
    <source>
        <dbReference type="SAM" id="Phobius"/>
    </source>
</evidence>
<dbReference type="GO" id="GO:0008285">
    <property type="term" value="P:negative regulation of cell population proliferation"/>
    <property type="evidence" value="ECO:0007669"/>
    <property type="project" value="UniProtKB-ARBA"/>
</dbReference>
<dbReference type="CDD" id="cd14054">
    <property type="entry name" value="STKc_BMPR2_AMHR2"/>
    <property type="match status" value="1"/>
</dbReference>
<dbReference type="GO" id="GO:0045944">
    <property type="term" value="P:positive regulation of transcription by RNA polymerase II"/>
    <property type="evidence" value="ECO:0007669"/>
    <property type="project" value="UniProtKB-ARBA"/>
</dbReference>
<keyword evidence="6" id="KW-1003">Cell membrane</keyword>
<evidence type="ECO:0000256" key="10">
    <source>
        <dbReference type="ARBA" id="ARBA00022692"/>
    </source>
</evidence>
<evidence type="ECO:0000313" key="35">
    <source>
        <dbReference type="RefSeq" id="XP_012871065.1"/>
    </source>
</evidence>
<dbReference type="InterPro" id="IPR017441">
    <property type="entry name" value="Protein_kinase_ATP_BS"/>
</dbReference>
<keyword evidence="11" id="KW-0479">Metal-binding</keyword>
<dbReference type="InParanoid" id="A0A1S3F4A4"/>
<comment type="function">
    <text evidence="25">On ligand binding, forms a receptor complex consisting of two type II and two type I transmembrane serine/threonine kinases. Type II receptors phosphorylate and activate type I receptors which autophosphorylate, then bind and activate SMAD transcriptional regulators. Can also mediate signaling through the activation of the p38MAPK cascade. Binds to BMP7, BMP2 and, less efficiently, BMP4. Binding is weak but enhanced by the presence of type I receptors for BMPs. Mediates induction of adipogenesis by GDF6. Promotes signaling also by binding to activin A/INHBA.</text>
</comment>
<dbReference type="CDD" id="cd23614">
    <property type="entry name" value="TFP_LU_ECD_BMPR2"/>
    <property type="match status" value="1"/>
</dbReference>
<keyword evidence="19" id="KW-1015">Disulfide bond</keyword>
<dbReference type="GO" id="GO:0014916">
    <property type="term" value="P:regulation of lung blood pressure"/>
    <property type="evidence" value="ECO:0007669"/>
    <property type="project" value="UniProtKB-ARBA"/>
</dbReference>